<feature type="region of interest" description="Disordered" evidence="1">
    <location>
        <begin position="1"/>
        <end position="35"/>
    </location>
</feature>
<sequence length="624" mass="70245">MSPDSNLVERVAESVDRSLPTEASHREDETPSSAELHRARILKINQDESRLAAQGCTWYEIKASTLRESDISSIKNNPPITELYEVVVPHVHARAHRPPADFHTFYINQIDRGLRFPIPKFITRLCGHLEVSPSQLTPNSFSSLLSLGILMKFHNVPISTYTLMQLIQIKRLGPGKFYISKKKEFSFIGGNPSSHKGWMSRYLFIRRILSREDFWRCNMSWRDDAHTLSPLTPEPKPDLTRFLKVMRGRCFNAQQLIEEDLLCFFNFSGKRVRLVGGLDERMGKAEMLRVLEETEEAAAPPKKVTKKSKASTPAKKEARRQRKKGASTSGAGPEQTIEEHRASKYPIPMTEERPDPTSVVNIPEVSSPERGSMKESGPGRVPPLNYFEDSLVVSPTAAVATKYLCHMAPDRDLGRLAGASDTETVGLFASQIASRFEWSSVDQLLAENMTCSLRRRLTYFVRPVANVKAGISCKTSPVTSDYVEQRLKEFDYVNFPGIFTTSVGTRRSDQTKRFDKIVQQQLEADARIQGSTRKHHVLVTVTHVGTNSKSSLCICWFIDVSTGFDDVGATSSFCDQSRDLKSVDGLLYLLVNQSKEQYDVVLNGISKTSRWISGMTSCWFSSED</sequence>
<name>A0A2Z7C8L3_9LAMI</name>
<gene>
    <name evidence="2" type="ORF">F511_12841</name>
</gene>
<keyword evidence="3" id="KW-1185">Reference proteome</keyword>
<feature type="region of interest" description="Disordered" evidence="1">
    <location>
        <begin position="293"/>
        <end position="379"/>
    </location>
</feature>
<accession>A0A2Z7C8L3</accession>
<protein>
    <submittedName>
        <fullName evidence="2">Uncharacterized protein</fullName>
    </submittedName>
</protein>
<dbReference type="AlphaFoldDB" id="A0A2Z7C8L3"/>
<organism evidence="2 3">
    <name type="scientific">Dorcoceras hygrometricum</name>
    <dbReference type="NCBI Taxonomy" id="472368"/>
    <lineage>
        <taxon>Eukaryota</taxon>
        <taxon>Viridiplantae</taxon>
        <taxon>Streptophyta</taxon>
        <taxon>Embryophyta</taxon>
        <taxon>Tracheophyta</taxon>
        <taxon>Spermatophyta</taxon>
        <taxon>Magnoliopsida</taxon>
        <taxon>eudicotyledons</taxon>
        <taxon>Gunneridae</taxon>
        <taxon>Pentapetalae</taxon>
        <taxon>asterids</taxon>
        <taxon>lamiids</taxon>
        <taxon>Lamiales</taxon>
        <taxon>Gesneriaceae</taxon>
        <taxon>Didymocarpoideae</taxon>
        <taxon>Trichosporeae</taxon>
        <taxon>Loxocarpinae</taxon>
        <taxon>Dorcoceras</taxon>
    </lineage>
</organism>
<dbReference type="EMBL" id="KQ998182">
    <property type="protein sequence ID" value="KZV43196.1"/>
    <property type="molecule type" value="Genomic_DNA"/>
</dbReference>
<proteinExistence type="predicted"/>
<evidence type="ECO:0000313" key="2">
    <source>
        <dbReference type="EMBL" id="KZV43196.1"/>
    </source>
</evidence>
<evidence type="ECO:0000256" key="1">
    <source>
        <dbReference type="SAM" id="MobiDB-lite"/>
    </source>
</evidence>
<reference evidence="2 3" key="1">
    <citation type="journal article" date="2015" name="Proc. Natl. Acad. Sci. U.S.A.">
        <title>The resurrection genome of Boea hygrometrica: A blueprint for survival of dehydration.</title>
        <authorList>
            <person name="Xiao L."/>
            <person name="Yang G."/>
            <person name="Zhang L."/>
            <person name="Yang X."/>
            <person name="Zhao S."/>
            <person name="Ji Z."/>
            <person name="Zhou Q."/>
            <person name="Hu M."/>
            <person name="Wang Y."/>
            <person name="Chen M."/>
            <person name="Xu Y."/>
            <person name="Jin H."/>
            <person name="Xiao X."/>
            <person name="Hu G."/>
            <person name="Bao F."/>
            <person name="Hu Y."/>
            <person name="Wan P."/>
            <person name="Li L."/>
            <person name="Deng X."/>
            <person name="Kuang T."/>
            <person name="Xiang C."/>
            <person name="Zhu J.K."/>
            <person name="Oliver M.J."/>
            <person name="He Y."/>
        </authorList>
    </citation>
    <scope>NUCLEOTIDE SEQUENCE [LARGE SCALE GENOMIC DNA]</scope>
    <source>
        <strain evidence="3">cv. XS01</strain>
    </source>
</reference>
<dbReference type="Proteomes" id="UP000250235">
    <property type="component" value="Unassembled WGS sequence"/>
</dbReference>
<evidence type="ECO:0000313" key="3">
    <source>
        <dbReference type="Proteomes" id="UP000250235"/>
    </source>
</evidence>